<organism evidence="1 2">
    <name type="scientific">Chryseobacterium nematophagum</name>
    <dbReference type="NCBI Taxonomy" id="2305228"/>
    <lineage>
        <taxon>Bacteria</taxon>
        <taxon>Pseudomonadati</taxon>
        <taxon>Bacteroidota</taxon>
        <taxon>Flavobacteriia</taxon>
        <taxon>Flavobacteriales</taxon>
        <taxon>Weeksellaceae</taxon>
        <taxon>Chryseobacterium group</taxon>
        <taxon>Chryseobacterium</taxon>
    </lineage>
</organism>
<dbReference type="InterPro" id="IPR036770">
    <property type="entry name" value="Ankyrin_rpt-contain_sf"/>
</dbReference>
<dbReference type="Pfam" id="PF00023">
    <property type="entry name" value="Ank"/>
    <property type="match status" value="1"/>
</dbReference>
<proteinExistence type="predicted"/>
<reference evidence="1 2" key="1">
    <citation type="submission" date="2018-08" db="EMBL/GenBank/DDBJ databases">
        <title>Chryseobacterium nematophagum: a novel matrix digesting pathogen of nematodes.</title>
        <authorList>
            <person name="Page A."/>
            <person name="Roberts M."/>
            <person name="Felix M.-A."/>
            <person name="Weir W."/>
        </authorList>
    </citation>
    <scope>NUCLEOTIDE SEQUENCE [LARGE SCALE GENOMIC DNA]</scope>
    <source>
        <strain evidence="1 2">JUb275</strain>
    </source>
</reference>
<keyword evidence="2" id="KW-1185">Reference proteome</keyword>
<dbReference type="EMBL" id="QWIV01000013">
    <property type="protein sequence ID" value="RMZ60067.1"/>
    <property type="molecule type" value="Genomic_DNA"/>
</dbReference>
<name>A0A3M7LC11_9FLAO</name>
<gene>
    <name evidence="1" type="ORF">D1632_10790</name>
</gene>
<dbReference type="AlphaFoldDB" id="A0A3M7LC11"/>
<accession>A0A3M7LC11</accession>
<dbReference type="SUPFAM" id="SSF48403">
    <property type="entry name" value="Ankyrin repeat"/>
    <property type="match status" value="1"/>
</dbReference>
<dbReference type="Proteomes" id="UP000267524">
    <property type="component" value="Unassembled WGS sequence"/>
</dbReference>
<dbReference type="Gene3D" id="1.25.40.20">
    <property type="entry name" value="Ankyrin repeat-containing domain"/>
    <property type="match status" value="1"/>
</dbReference>
<comment type="caution">
    <text evidence="1">The sequence shown here is derived from an EMBL/GenBank/DDBJ whole genome shotgun (WGS) entry which is preliminary data.</text>
</comment>
<evidence type="ECO:0000313" key="2">
    <source>
        <dbReference type="Proteomes" id="UP000267524"/>
    </source>
</evidence>
<protein>
    <submittedName>
        <fullName evidence="1">Ankyrin repeat domain-containing protein</fullName>
    </submittedName>
</protein>
<sequence length="89" mass="10577">MYYSSIPWFEGVKFLLDNGANPNIKNRKYETALSIAMKYRDKQKYERKVELINLLKKVTKVNITDMLLYNLNLVNNLNLVKNFLSKLFQ</sequence>
<dbReference type="InterPro" id="IPR002110">
    <property type="entry name" value="Ankyrin_rpt"/>
</dbReference>
<evidence type="ECO:0000313" key="1">
    <source>
        <dbReference type="EMBL" id="RMZ60067.1"/>
    </source>
</evidence>